<organism evidence="2 3">
    <name type="scientific">Adineta steineri</name>
    <dbReference type="NCBI Taxonomy" id="433720"/>
    <lineage>
        <taxon>Eukaryota</taxon>
        <taxon>Metazoa</taxon>
        <taxon>Spiralia</taxon>
        <taxon>Gnathifera</taxon>
        <taxon>Rotifera</taxon>
        <taxon>Eurotatoria</taxon>
        <taxon>Bdelloidea</taxon>
        <taxon>Adinetida</taxon>
        <taxon>Adinetidae</taxon>
        <taxon>Adineta</taxon>
    </lineage>
</organism>
<proteinExistence type="predicted"/>
<dbReference type="AlphaFoldDB" id="A0A815C384"/>
<evidence type="ECO:0000313" key="2">
    <source>
        <dbReference type="EMBL" id="CAF1278274.1"/>
    </source>
</evidence>
<dbReference type="EMBL" id="CAJNOE010000580">
    <property type="protein sequence ID" value="CAF1278274.1"/>
    <property type="molecule type" value="Genomic_DNA"/>
</dbReference>
<sequence length="71" mass="7774">MGKGMHLNYMLYFTFSLKKRLPATNNAKTVTVDVSNVLDEPSSIRSSPPSRTKSSATPGISGTFRSWSLHA</sequence>
<feature type="compositionally biased region" description="Low complexity" evidence="1">
    <location>
        <begin position="41"/>
        <end position="58"/>
    </location>
</feature>
<reference evidence="2" key="1">
    <citation type="submission" date="2021-02" db="EMBL/GenBank/DDBJ databases">
        <authorList>
            <person name="Nowell W R."/>
        </authorList>
    </citation>
    <scope>NUCLEOTIDE SEQUENCE</scope>
</reference>
<dbReference type="Proteomes" id="UP000663860">
    <property type="component" value="Unassembled WGS sequence"/>
</dbReference>
<feature type="region of interest" description="Disordered" evidence="1">
    <location>
        <begin position="39"/>
        <end position="61"/>
    </location>
</feature>
<gene>
    <name evidence="2" type="ORF">IZO911_LOCUS32821</name>
</gene>
<comment type="caution">
    <text evidence="2">The sequence shown here is derived from an EMBL/GenBank/DDBJ whole genome shotgun (WGS) entry which is preliminary data.</text>
</comment>
<protein>
    <submittedName>
        <fullName evidence="2">Uncharacterized protein</fullName>
    </submittedName>
</protein>
<evidence type="ECO:0000313" key="3">
    <source>
        <dbReference type="Proteomes" id="UP000663860"/>
    </source>
</evidence>
<name>A0A815C384_9BILA</name>
<accession>A0A815C384</accession>
<evidence type="ECO:0000256" key="1">
    <source>
        <dbReference type="SAM" id="MobiDB-lite"/>
    </source>
</evidence>